<name>Q6YVF4_ORYSJ</name>
<evidence type="ECO:0000313" key="1">
    <source>
        <dbReference type="EMBL" id="BAD17651.1"/>
    </source>
</evidence>
<proteinExistence type="predicted"/>
<dbReference type="Proteomes" id="UP000000763">
    <property type="component" value="Chromosome 2"/>
</dbReference>
<reference evidence="2" key="2">
    <citation type="journal article" date="2008" name="Nucleic Acids Res.">
        <title>The rice annotation project database (RAP-DB): 2008 update.</title>
        <authorList>
            <consortium name="The rice annotation project (RAP)"/>
        </authorList>
    </citation>
    <scope>GENOME REANNOTATION</scope>
    <source>
        <strain evidence="2">cv. Nipponbare</strain>
    </source>
</reference>
<sequence>MVVIGPPPAPLLNLTSLVGSTPAACQLLQDQRNENTEIFRGPATTIFATAWFPEAGSGGAEGKARMWTVVTWDECRGLSAMDLGAEI</sequence>
<organism evidence="1 2">
    <name type="scientific">Oryza sativa subsp. japonica</name>
    <name type="common">Rice</name>
    <dbReference type="NCBI Taxonomy" id="39947"/>
    <lineage>
        <taxon>Eukaryota</taxon>
        <taxon>Viridiplantae</taxon>
        <taxon>Streptophyta</taxon>
        <taxon>Embryophyta</taxon>
        <taxon>Tracheophyta</taxon>
        <taxon>Spermatophyta</taxon>
        <taxon>Magnoliopsida</taxon>
        <taxon>Liliopsida</taxon>
        <taxon>Poales</taxon>
        <taxon>Poaceae</taxon>
        <taxon>BOP clade</taxon>
        <taxon>Oryzoideae</taxon>
        <taxon>Oryzeae</taxon>
        <taxon>Oryzinae</taxon>
        <taxon>Oryza</taxon>
        <taxon>Oryza sativa</taxon>
    </lineage>
</organism>
<dbReference type="EMBL" id="AP005826">
    <property type="protein sequence ID" value="BAD17651.1"/>
    <property type="molecule type" value="Genomic_DNA"/>
</dbReference>
<dbReference type="AlphaFoldDB" id="Q6YVF4"/>
<accession>Q6YVF4</accession>
<evidence type="ECO:0000313" key="2">
    <source>
        <dbReference type="Proteomes" id="UP000000763"/>
    </source>
</evidence>
<gene>
    <name evidence="1" type="primary">P0758B01.28</name>
</gene>
<protein>
    <submittedName>
        <fullName evidence="1">Uncharacterized protein</fullName>
    </submittedName>
</protein>
<reference evidence="2" key="1">
    <citation type="journal article" date="2005" name="Nature">
        <title>The map-based sequence of the rice genome.</title>
        <authorList>
            <consortium name="International rice genome sequencing project (IRGSP)"/>
            <person name="Matsumoto T."/>
            <person name="Wu J."/>
            <person name="Kanamori H."/>
            <person name="Katayose Y."/>
            <person name="Fujisawa M."/>
            <person name="Namiki N."/>
            <person name="Mizuno H."/>
            <person name="Yamamoto K."/>
            <person name="Antonio B.A."/>
            <person name="Baba T."/>
            <person name="Sakata K."/>
            <person name="Nagamura Y."/>
            <person name="Aoki H."/>
            <person name="Arikawa K."/>
            <person name="Arita K."/>
            <person name="Bito T."/>
            <person name="Chiden Y."/>
            <person name="Fujitsuka N."/>
            <person name="Fukunaka R."/>
            <person name="Hamada M."/>
            <person name="Harada C."/>
            <person name="Hayashi A."/>
            <person name="Hijishita S."/>
            <person name="Honda M."/>
            <person name="Hosokawa S."/>
            <person name="Ichikawa Y."/>
            <person name="Idonuma A."/>
            <person name="Iijima M."/>
            <person name="Ikeda M."/>
            <person name="Ikeno M."/>
            <person name="Ito K."/>
            <person name="Ito S."/>
            <person name="Ito T."/>
            <person name="Ito Y."/>
            <person name="Ito Y."/>
            <person name="Iwabuchi A."/>
            <person name="Kamiya K."/>
            <person name="Karasawa W."/>
            <person name="Kurita K."/>
            <person name="Katagiri S."/>
            <person name="Kikuta A."/>
            <person name="Kobayashi H."/>
            <person name="Kobayashi N."/>
            <person name="Machita K."/>
            <person name="Maehara T."/>
            <person name="Masukawa M."/>
            <person name="Mizubayashi T."/>
            <person name="Mukai Y."/>
            <person name="Nagasaki H."/>
            <person name="Nagata Y."/>
            <person name="Naito S."/>
            <person name="Nakashima M."/>
            <person name="Nakama Y."/>
            <person name="Nakamichi Y."/>
            <person name="Nakamura M."/>
            <person name="Meguro A."/>
            <person name="Negishi M."/>
            <person name="Ohta I."/>
            <person name="Ohta T."/>
            <person name="Okamoto M."/>
            <person name="Ono N."/>
            <person name="Saji S."/>
            <person name="Sakaguchi M."/>
            <person name="Sakai K."/>
            <person name="Shibata M."/>
            <person name="Shimokawa T."/>
            <person name="Song J."/>
            <person name="Takazaki Y."/>
            <person name="Terasawa K."/>
            <person name="Tsugane M."/>
            <person name="Tsuji K."/>
            <person name="Ueda S."/>
            <person name="Waki K."/>
            <person name="Yamagata H."/>
            <person name="Yamamoto M."/>
            <person name="Yamamoto S."/>
            <person name="Yamane H."/>
            <person name="Yoshiki S."/>
            <person name="Yoshihara R."/>
            <person name="Yukawa K."/>
            <person name="Zhong H."/>
            <person name="Yano M."/>
            <person name="Yuan Q."/>
            <person name="Ouyang S."/>
            <person name="Liu J."/>
            <person name="Jones K.M."/>
            <person name="Gansberger K."/>
            <person name="Moffat K."/>
            <person name="Hill J."/>
            <person name="Bera J."/>
            <person name="Fadrosh D."/>
            <person name="Jin S."/>
            <person name="Johri S."/>
            <person name="Kim M."/>
            <person name="Overton L."/>
            <person name="Reardon M."/>
            <person name="Tsitrin T."/>
            <person name="Vuong H."/>
            <person name="Weaver B."/>
            <person name="Ciecko A."/>
            <person name="Tallon L."/>
            <person name="Jackson J."/>
            <person name="Pai G."/>
            <person name="Aken S.V."/>
            <person name="Utterback T."/>
            <person name="Reidmuller S."/>
            <person name="Feldblyum T."/>
            <person name="Hsiao J."/>
            <person name="Zismann V."/>
            <person name="Iobst S."/>
            <person name="de Vazeille A.R."/>
            <person name="Buell C.R."/>
            <person name="Ying K."/>
            <person name="Li Y."/>
            <person name="Lu T."/>
            <person name="Huang Y."/>
            <person name="Zhao Q."/>
            <person name="Feng Q."/>
            <person name="Zhang L."/>
            <person name="Zhu J."/>
            <person name="Weng Q."/>
            <person name="Mu J."/>
            <person name="Lu Y."/>
            <person name="Fan D."/>
            <person name="Liu Y."/>
            <person name="Guan J."/>
            <person name="Zhang Y."/>
            <person name="Yu S."/>
            <person name="Liu X."/>
            <person name="Zhang Y."/>
            <person name="Hong G."/>
            <person name="Han B."/>
            <person name="Choisne N."/>
            <person name="Demange N."/>
            <person name="Orjeda G."/>
            <person name="Samain S."/>
            <person name="Cattolico L."/>
            <person name="Pelletier E."/>
            <person name="Couloux A."/>
            <person name="Segurens B."/>
            <person name="Wincker P."/>
            <person name="D'Hont A."/>
            <person name="Scarpelli C."/>
            <person name="Weissenbach J."/>
            <person name="Salanoubat M."/>
            <person name="Quetier F."/>
            <person name="Yu Y."/>
            <person name="Kim H.R."/>
            <person name="Rambo T."/>
            <person name="Currie J."/>
            <person name="Collura K."/>
            <person name="Luo M."/>
            <person name="Yang T."/>
            <person name="Ammiraju J.S.S."/>
            <person name="Engler F."/>
            <person name="Soderlund C."/>
            <person name="Wing R.A."/>
            <person name="Palmer L.E."/>
            <person name="de la Bastide M."/>
            <person name="Spiegel L."/>
            <person name="Nascimento L."/>
            <person name="Zutavern T."/>
            <person name="O'Shaughnessy A."/>
            <person name="Dike S."/>
            <person name="Dedhia N."/>
            <person name="Preston R."/>
            <person name="Balija V."/>
            <person name="McCombie W.R."/>
            <person name="Chow T."/>
            <person name="Chen H."/>
            <person name="Chung M."/>
            <person name="Chen C."/>
            <person name="Shaw J."/>
            <person name="Wu H."/>
            <person name="Hsiao K."/>
            <person name="Chao Y."/>
            <person name="Chu M."/>
            <person name="Cheng C."/>
            <person name="Hour A."/>
            <person name="Lee P."/>
            <person name="Lin S."/>
            <person name="Lin Y."/>
            <person name="Liou J."/>
            <person name="Liu S."/>
            <person name="Hsing Y."/>
            <person name="Raghuvanshi S."/>
            <person name="Mohanty A."/>
            <person name="Bharti A.K."/>
            <person name="Gaur A."/>
            <person name="Gupta V."/>
            <person name="Kumar D."/>
            <person name="Ravi V."/>
            <person name="Vij S."/>
            <person name="Kapur A."/>
            <person name="Khurana P."/>
            <person name="Khurana P."/>
            <person name="Khurana J.P."/>
            <person name="Tyagi A.K."/>
            <person name="Gaikwad K."/>
            <person name="Singh A."/>
            <person name="Dalal V."/>
            <person name="Srivastava S."/>
            <person name="Dixit A."/>
            <person name="Pal A.K."/>
            <person name="Ghazi I.A."/>
            <person name="Yadav M."/>
            <person name="Pandit A."/>
            <person name="Bhargava A."/>
            <person name="Sureshbabu K."/>
            <person name="Batra K."/>
            <person name="Sharma T.R."/>
            <person name="Mohapatra T."/>
            <person name="Singh N.K."/>
            <person name="Messing J."/>
            <person name="Nelson A.B."/>
            <person name="Fuks G."/>
            <person name="Kavchok S."/>
            <person name="Keizer G."/>
            <person name="Linton E."/>
            <person name="Llaca V."/>
            <person name="Song R."/>
            <person name="Tanyolac B."/>
            <person name="Young S."/>
            <person name="Ho-Il K."/>
            <person name="Hahn J.H."/>
            <person name="Sangsakoo G."/>
            <person name="Vanavichit A."/>
            <person name="de Mattos Luiz.A.T."/>
            <person name="Zimmer P.D."/>
            <person name="Malone G."/>
            <person name="Dellagostin O."/>
            <person name="de Oliveira A.C."/>
            <person name="Bevan M."/>
            <person name="Bancroft I."/>
            <person name="Minx P."/>
            <person name="Cordum H."/>
            <person name="Wilson R."/>
            <person name="Cheng Z."/>
            <person name="Jin W."/>
            <person name="Jiang J."/>
            <person name="Leong S.A."/>
            <person name="Iwama H."/>
            <person name="Gojobori T."/>
            <person name="Itoh T."/>
            <person name="Niimura Y."/>
            <person name="Fujii Y."/>
            <person name="Habara T."/>
            <person name="Sakai H."/>
            <person name="Sato Y."/>
            <person name="Wilson G."/>
            <person name="Kumar K."/>
            <person name="McCouch S."/>
            <person name="Juretic N."/>
            <person name="Hoen D."/>
            <person name="Wright S."/>
            <person name="Bruskiewich R."/>
            <person name="Bureau T."/>
            <person name="Miyao A."/>
            <person name="Hirochika H."/>
            <person name="Nishikawa T."/>
            <person name="Kadowaki K."/>
            <person name="Sugiura M."/>
            <person name="Burr B."/>
            <person name="Sasaki T."/>
        </authorList>
    </citation>
    <scope>NUCLEOTIDE SEQUENCE [LARGE SCALE GENOMIC DNA]</scope>
    <source>
        <strain evidence="2">cv. Nipponbare</strain>
    </source>
</reference>